<feature type="region of interest" description="Disordered" evidence="3">
    <location>
        <begin position="193"/>
        <end position="243"/>
    </location>
</feature>
<dbReference type="PANTHER" id="PTHR10219">
    <property type="entry name" value="GLYCOLIPID TRANSFER PROTEIN-RELATED"/>
    <property type="match status" value="1"/>
</dbReference>
<name>A0AA35RQJ3_GEOBA</name>
<dbReference type="Gene3D" id="1.10.3520.10">
    <property type="entry name" value="Glycolipid transfer protein"/>
    <property type="match status" value="1"/>
</dbReference>
<reference evidence="5" key="1">
    <citation type="submission" date="2023-03" db="EMBL/GenBank/DDBJ databases">
        <authorList>
            <person name="Steffen K."/>
            <person name="Cardenas P."/>
        </authorList>
    </citation>
    <scope>NUCLEOTIDE SEQUENCE</scope>
</reference>
<gene>
    <name evidence="5" type="ORF">GBAR_LOCUS9050</name>
</gene>
<dbReference type="Proteomes" id="UP001174909">
    <property type="component" value="Unassembled WGS sequence"/>
</dbReference>
<dbReference type="Pfam" id="PF08718">
    <property type="entry name" value="GLTP"/>
    <property type="match status" value="1"/>
</dbReference>
<dbReference type="PANTHER" id="PTHR10219:SF25">
    <property type="entry name" value="PLECKSTRIN HOMOLOGY DOMAIN-CONTAINING FAMILY A MEMBER 8"/>
    <property type="match status" value="1"/>
</dbReference>
<evidence type="ECO:0000256" key="1">
    <source>
        <dbReference type="ARBA" id="ARBA00022448"/>
    </source>
</evidence>
<evidence type="ECO:0000256" key="2">
    <source>
        <dbReference type="SAM" id="Coils"/>
    </source>
</evidence>
<dbReference type="GO" id="GO:0005829">
    <property type="term" value="C:cytosol"/>
    <property type="evidence" value="ECO:0007669"/>
    <property type="project" value="TreeGrafter"/>
</dbReference>
<keyword evidence="6" id="KW-1185">Reference proteome</keyword>
<sequence>MLHCKNHYLAHVIGHCFYSLCPPCVCMYVPRALEFICVFLESAVGGEEDLVKCANKAYDESLRKYHGWIVKGIFSVAVRAVPYHKDFVTALKKDASVSSETLYGDMQAALTPLRETINELNRLACQCNVVGRMAGEDERLADTPWWKEGGADDLDESLTYPPELLGTSWGSYLASLPPTALPVGRKVVLAGKDERTATQNGDKHGTSPLRGSPRRSTLRKKDSSTPAEPVAGTRRSQPHPHSLQRLSTALQRALHSLVSCGIDASPLSRASAAVNEFQTQQGGSSGIVVTSATEMTVEETVLEALACQAKIIEEHAMSLKHTAAVLTRNQKQFAKDQLDMQQTIEAAFSQIVAQQKLLEERKDAFIKEDTLYHQKQKTYTVGLREGQHRLALMQTRKDHSRLEKALLQQQRDLRRLEEAYKITKAELAADQYNSKELYKKTAKSDISRSWHRRVFGLQDKFHKHNKELQKLVDQLEASRRGIGRDWIKTQSQ</sequence>
<dbReference type="GO" id="GO:1902387">
    <property type="term" value="F:ceramide 1-phosphate binding"/>
    <property type="evidence" value="ECO:0007669"/>
    <property type="project" value="TreeGrafter"/>
</dbReference>
<protein>
    <submittedName>
        <fullName evidence="5">Glycolipid transfer protein</fullName>
    </submittedName>
</protein>
<feature type="coiled-coil region" evidence="2">
    <location>
        <begin position="392"/>
        <end position="426"/>
    </location>
</feature>
<proteinExistence type="predicted"/>
<keyword evidence="1" id="KW-0813">Transport</keyword>
<feature type="compositionally biased region" description="Basic and acidic residues" evidence="3">
    <location>
        <begin position="193"/>
        <end position="205"/>
    </location>
</feature>
<dbReference type="AlphaFoldDB" id="A0AA35RQJ3"/>
<dbReference type="SUPFAM" id="SSF110004">
    <property type="entry name" value="Glycolipid transfer protein, GLTP"/>
    <property type="match status" value="1"/>
</dbReference>
<dbReference type="GO" id="GO:0016020">
    <property type="term" value="C:membrane"/>
    <property type="evidence" value="ECO:0007669"/>
    <property type="project" value="TreeGrafter"/>
</dbReference>
<dbReference type="GO" id="GO:1902388">
    <property type="term" value="F:ceramide 1-phosphate transfer activity"/>
    <property type="evidence" value="ECO:0007669"/>
    <property type="project" value="TreeGrafter"/>
</dbReference>
<dbReference type="InterPro" id="IPR036497">
    <property type="entry name" value="GLTP_sf"/>
</dbReference>
<dbReference type="InterPro" id="IPR014830">
    <property type="entry name" value="Glycolipid_transfer_prot_dom"/>
</dbReference>
<dbReference type="EMBL" id="CASHTH010001368">
    <property type="protein sequence ID" value="CAI8014511.1"/>
    <property type="molecule type" value="Genomic_DNA"/>
</dbReference>
<evidence type="ECO:0000313" key="5">
    <source>
        <dbReference type="EMBL" id="CAI8014511.1"/>
    </source>
</evidence>
<feature type="domain" description="Glycolipid transfer protein" evidence="4">
    <location>
        <begin position="29"/>
        <end position="92"/>
    </location>
</feature>
<evidence type="ECO:0000256" key="3">
    <source>
        <dbReference type="SAM" id="MobiDB-lite"/>
    </source>
</evidence>
<evidence type="ECO:0000313" key="6">
    <source>
        <dbReference type="Proteomes" id="UP001174909"/>
    </source>
</evidence>
<accession>A0AA35RQJ3</accession>
<comment type="caution">
    <text evidence="5">The sequence shown here is derived from an EMBL/GenBank/DDBJ whole genome shotgun (WGS) entry which is preliminary data.</text>
</comment>
<evidence type="ECO:0000259" key="4">
    <source>
        <dbReference type="Pfam" id="PF08718"/>
    </source>
</evidence>
<organism evidence="5 6">
    <name type="scientific">Geodia barretti</name>
    <name type="common">Barrett's horny sponge</name>
    <dbReference type="NCBI Taxonomy" id="519541"/>
    <lineage>
        <taxon>Eukaryota</taxon>
        <taxon>Metazoa</taxon>
        <taxon>Porifera</taxon>
        <taxon>Demospongiae</taxon>
        <taxon>Heteroscleromorpha</taxon>
        <taxon>Tetractinellida</taxon>
        <taxon>Astrophorina</taxon>
        <taxon>Geodiidae</taxon>
        <taxon>Geodia</taxon>
    </lineage>
</organism>
<keyword evidence="2" id="KW-0175">Coiled coil</keyword>